<accession>A0ABP8CP34</accession>
<comment type="caution">
    <text evidence="3">The sequence shown here is derived from an EMBL/GenBank/DDBJ whole genome shotgun (WGS) entry which is preliminary data.</text>
</comment>
<dbReference type="EMBL" id="BAABCB010000007">
    <property type="protein sequence ID" value="GAA4241666.1"/>
    <property type="molecule type" value="Genomic_DNA"/>
</dbReference>
<dbReference type="Pfam" id="PF10593">
    <property type="entry name" value="Z1"/>
    <property type="match status" value="1"/>
</dbReference>
<evidence type="ECO:0000259" key="2">
    <source>
        <dbReference type="Pfam" id="PF10593"/>
    </source>
</evidence>
<feature type="domain" description="Putative endonuclease Z1" evidence="2">
    <location>
        <begin position="457"/>
        <end position="702"/>
    </location>
</feature>
<organism evidence="3 4">
    <name type="scientific">Winogradskyella damuponensis</name>
    <dbReference type="NCBI Taxonomy" id="943939"/>
    <lineage>
        <taxon>Bacteria</taxon>
        <taxon>Pseudomonadati</taxon>
        <taxon>Bacteroidota</taxon>
        <taxon>Flavobacteriia</taxon>
        <taxon>Flavobacteriales</taxon>
        <taxon>Flavobacteriaceae</taxon>
        <taxon>Winogradskyella</taxon>
    </lineage>
</organism>
<dbReference type="InterPro" id="IPR018310">
    <property type="entry name" value="Put_endonuclease_Z1-dom"/>
</dbReference>
<sequence>MIDIILNLLNTESDRYTENNNGKFKYDFYQNIDVDNLKIRTKIISESYGKIYSDELFNKYYKIALNQHKATTPATIEESSVLKVNSNIWLTKERQSEIGWNNGSYTTYRERYFEYLKRIGRSDKIIDETRRSTLNIIESFEDPKKEEGFYRKGMVVGSVQSGKTANFNGVINTAIDAGYKMIIVLSGIMEDLRVQTQARIEKEVIGPRGVGGKGIGVGAIHPFDDNLIVSITSQGSDFNRNLLDADFDIFNKNILVVKKNVHILKNILLWLKGIVDDDNPKINIPLLIVDDECDNASLNNMGHKGAEYASKTNAEIRAILEMFSKKTYLGYTATPFANVFQDRNEQPITELKLSDRQQDYSFSLVDNLFPDHFIELLNPPSNYVGIKHFFDTKSDEINKIEALIAKPIDLDDPEYYLSLPPRFFKSNDYPTTSRGSGTRSAKKDDIYPNQNDGLPKSLKEAIHCFILSIAIRESRKEILKDSPFFQPHHTMLIHISLFGTWQNRLKELINEFVSELTSSISHDKLDSSVFKEFERVWVKHFEYIVTNIKHELPKDYIDEYLTPKEYHKDIKPLLIKAIEGIEVVAINSYTNTDLDYKNGHKKYIAIGGNRLSRGFTLEGLTINYFLRKANTADTLMQMGRWFGYRIGYLDCCKLFTTSENIEKFNEASRIIEDLENKFKYLSELPGRTPSDFTLWVQNNPDVIKLTRANFLKGLTTKNLSFEDTVQQSTQFLIDKDRINESYESFKEKFSQISWSVDENHPNYIVHDTDQKGLMEFIQLPNVMLNLNILGLREYLDACSESGRLKNWRIAINVSQRSTGGEIKLNDKVKNYNFKKVTRSGPRIGDNPSKPSLSYSALVDKNVFKARNSTIITPDAFSLTLTKEEIAVIKSNYLEKNPGNKTVPDREYRSFMDSSQGLLIIYLMDLYKIFNVENNNYGNNISLANYALQRGLDIDFQNEVPLIGYALGFPTKVGVDGAMYVTQHVHKEPEEMTLEELKEFISVRDFDIDLDNNNWDKKSLLEAIYDNPESDEDDLLTDSEELEIK</sequence>
<evidence type="ECO:0000313" key="4">
    <source>
        <dbReference type="Proteomes" id="UP001501682"/>
    </source>
</evidence>
<gene>
    <name evidence="3" type="ORF">GCM10022292_09000</name>
</gene>
<proteinExistence type="predicted"/>
<evidence type="ECO:0000256" key="1">
    <source>
        <dbReference type="SAM" id="MobiDB-lite"/>
    </source>
</evidence>
<dbReference type="RefSeq" id="WP_344712895.1">
    <property type="nucleotide sequence ID" value="NZ_BAABCB010000007.1"/>
</dbReference>
<feature type="region of interest" description="Disordered" evidence="1">
    <location>
        <begin position="428"/>
        <end position="450"/>
    </location>
</feature>
<dbReference type="Proteomes" id="UP001501682">
    <property type="component" value="Unassembled WGS sequence"/>
</dbReference>
<keyword evidence="4" id="KW-1185">Reference proteome</keyword>
<feature type="compositionally biased region" description="Polar residues" evidence="1">
    <location>
        <begin position="428"/>
        <end position="439"/>
    </location>
</feature>
<reference evidence="4" key="1">
    <citation type="journal article" date="2019" name="Int. J. Syst. Evol. Microbiol.">
        <title>The Global Catalogue of Microorganisms (GCM) 10K type strain sequencing project: providing services to taxonomists for standard genome sequencing and annotation.</title>
        <authorList>
            <consortium name="The Broad Institute Genomics Platform"/>
            <consortium name="The Broad Institute Genome Sequencing Center for Infectious Disease"/>
            <person name="Wu L."/>
            <person name="Ma J."/>
        </authorList>
    </citation>
    <scope>NUCLEOTIDE SEQUENCE [LARGE SCALE GENOMIC DNA]</scope>
    <source>
        <strain evidence="4">JCM 17633</strain>
    </source>
</reference>
<name>A0ABP8CP34_9FLAO</name>
<evidence type="ECO:0000313" key="3">
    <source>
        <dbReference type="EMBL" id="GAA4241666.1"/>
    </source>
</evidence>
<protein>
    <recommendedName>
        <fullName evidence="2">Putative endonuclease Z1 domain-containing protein</fullName>
    </recommendedName>
</protein>